<dbReference type="InterPro" id="IPR019758">
    <property type="entry name" value="Pept_S26A_signal_pept_1_CS"/>
</dbReference>
<keyword evidence="11" id="KW-1185">Reference proteome</keyword>
<dbReference type="FunFam" id="2.10.109.10:FF:000014">
    <property type="entry name" value="Inner membrane protease subunit 1"/>
    <property type="match status" value="1"/>
</dbReference>
<dbReference type="Pfam" id="PF10502">
    <property type="entry name" value="Peptidase_S26"/>
    <property type="match status" value="2"/>
</dbReference>
<comment type="function">
    <text evidence="7">Catalyzes the removal of transit peptides required for the targeting of proteins from the mitochondrial matrix, across the inner membrane, into the inter-membrane space.</text>
</comment>
<organism evidence="10 11">
    <name type="scientific">Cucurbita argyrosperma subsp. sororia</name>
    <dbReference type="NCBI Taxonomy" id="37648"/>
    <lineage>
        <taxon>Eukaryota</taxon>
        <taxon>Viridiplantae</taxon>
        <taxon>Streptophyta</taxon>
        <taxon>Embryophyta</taxon>
        <taxon>Tracheophyta</taxon>
        <taxon>Spermatophyta</taxon>
        <taxon>Magnoliopsida</taxon>
        <taxon>eudicotyledons</taxon>
        <taxon>Gunneridae</taxon>
        <taxon>Pentapetalae</taxon>
        <taxon>rosids</taxon>
        <taxon>fabids</taxon>
        <taxon>Cucurbitales</taxon>
        <taxon>Cucurbitaceae</taxon>
        <taxon>Cucurbiteae</taxon>
        <taxon>Cucurbita</taxon>
    </lineage>
</organism>
<dbReference type="EMBL" id="JAGKQH010000007">
    <property type="protein sequence ID" value="KAG6594485.1"/>
    <property type="molecule type" value="Genomic_DNA"/>
</dbReference>
<dbReference type="InterPro" id="IPR019533">
    <property type="entry name" value="Peptidase_S26"/>
</dbReference>
<keyword evidence="5" id="KW-0472">Membrane</keyword>
<dbReference type="GO" id="GO:0006627">
    <property type="term" value="P:protein processing involved in protein targeting to mitochondrion"/>
    <property type="evidence" value="ECO:0007669"/>
    <property type="project" value="TreeGrafter"/>
</dbReference>
<comment type="subunit">
    <text evidence="8">Heterodimer of 2 subunits, IMP1A/B and IMP12.</text>
</comment>
<dbReference type="AlphaFoldDB" id="A0AAV6N890"/>
<dbReference type="GO" id="GO:0006465">
    <property type="term" value="P:signal peptide processing"/>
    <property type="evidence" value="ECO:0007669"/>
    <property type="project" value="InterPro"/>
</dbReference>
<evidence type="ECO:0000259" key="9">
    <source>
        <dbReference type="Pfam" id="PF10502"/>
    </source>
</evidence>
<keyword evidence="3" id="KW-0378">Hydrolase</keyword>
<keyword evidence="2" id="KW-0999">Mitochondrion inner membrane</keyword>
<dbReference type="PROSITE" id="PS00761">
    <property type="entry name" value="SPASE_I_3"/>
    <property type="match status" value="1"/>
</dbReference>
<comment type="subcellular location">
    <subcellularLocation>
        <location evidence="1">Mitochondrion inner membrane</location>
    </subcellularLocation>
</comment>
<sequence length="172" mass="18882">MNQYQPSVMGFIGSSVYGKIEGGKRNGGTDKTVAGLVELICVSLLPTLNLTGDFILAERISTRFGRVGGGDIVLVSSPENHRKVMAKRLMGMEGDSVTYVVDPKNNDWCETVVVPKGHVWIEGDNMYDSKDSRYFGAVPYGLLQGKVFWRLWPPKSLGPLEKRKSNETVLGG</sequence>
<dbReference type="CDD" id="cd06530">
    <property type="entry name" value="S26_SPase_I"/>
    <property type="match status" value="1"/>
</dbReference>
<evidence type="ECO:0000256" key="2">
    <source>
        <dbReference type="ARBA" id="ARBA00022792"/>
    </source>
</evidence>
<dbReference type="InterPro" id="IPR052064">
    <property type="entry name" value="Mito_IMP1_subunit"/>
</dbReference>
<gene>
    <name evidence="10" type="primary">Immp1l</name>
    <name evidence="10" type="ORF">SDJN03_11038</name>
</gene>
<comment type="similarity">
    <text evidence="6">Belongs to the peptidase S26 family. IMP1 subfamily.</text>
</comment>
<keyword evidence="10" id="KW-0645">Protease</keyword>
<dbReference type="GO" id="GO:0004252">
    <property type="term" value="F:serine-type endopeptidase activity"/>
    <property type="evidence" value="ECO:0007669"/>
    <property type="project" value="InterPro"/>
</dbReference>
<proteinExistence type="inferred from homology"/>
<protein>
    <submittedName>
        <fullName evidence="10">Mitochondrial inner membrane protease subunit 1</fullName>
    </submittedName>
</protein>
<dbReference type="GO" id="GO:0042720">
    <property type="term" value="C:mitochondrial inner membrane peptidase complex"/>
    <property type="evidence" value="ECO:0007669"/>
    <property type="project" value="TreeGrafter"/>
</dbReference>
<evidence type="ECO:0000256" key="1">
    <source>
        <dbReference type="ARBA" id="ARBA00004273"/>
    </source>
</evidence>
<reference evidence="10 11" key="1">
    <citation type="journal article" date="2021" name="Hortic Res">
        <title>The domestication of Cucurbita argyrosperma as revealed by the genome of its wild relative.</title>
        <authorList>
            <person name="Barrera-Redondo J."/>
            <person name="Sanchez-de la Vega G."/>
            <person name="Aguirre-Liguori J.A."/>
            <person name="Castellanos-Morales G."/>
            <person name="Gutierrez-Guerrero Y.T."/>
            <person name="Aguirre-Dugua X."/>
            <person name="Aguirre-Planter E."/>
            <person name="Tenaillon M.I."/>
            <person name="Lira-Saade R."/>
            <person name="Eguiarte L.E."/>
        </authorList>
    </citation>
    <scope>NUCLEOTIDE SEQUENCE [LARGE SCALE GENOMIC DNA]</scope>
    <source>
        <strain evidence="10">JBR-2021</strain>
    </source>
</reference>
<evidence type="ECO:0000313" key="10">
    <source>
        <dbReference type="EMBL" id="KAG6594485.1"/>
    </source>
</evidence>
<comment type="caution">
    <text evidence="10">The sequence shown here is derived from an EMBL/GenBank/DDBJ whole genome shotgun (WGS) entry which is preliminary data.</text>
</comment>
<feature type="domain" description="Peptidase S26" evidence="9">
    <location>
        <begin position="43"/>
        <end position="100"/>
    </location>
</feature>
<evidence type="ECO:0000256" key="3">
    <source>
        <dbReference type="ARBA" id="ARBA00022801"/>
    </source>
</evidence>
<keyword evidence="4" id="KW-0496">Mitochondrion</keyword>
<evidence type="ECO:0000256" key="7">
    <source>
        <dbReference type="ARBA" id="ARBA00054895"/>
    </source>
</evidence>
<evidence type="ECO:0000256" key="5">
    <source>
        <dbReference type="ARBA" id="ARBA00023136"/>
    </source>
</evidence>
<evidence type="ECO:0000256" key="4">
    <source>
        <dbReference type="ARBA" id="ARBA00023128"/>
    </source>
</evidence>
<name>A0AAV6N890_9ROSI</name>
<feature type="non-terminal residue" evidence="10">
    <location>
        <position position="1"/>
    </location>
</feature>
<evidence type="ECO:0000256" key="6">
    <source>
        <dbReference type="ARBA" id="ARBA00038445"/>
    </source>
</evidence>
<accession>A0AAV6N890</accession>
<dbReference type="PANTHER" id="PTHR12383">
    <property type="entry name" value="PROTEASE FAMILY S26 MITOCHONDRIAL INNER MEMBRANE PROTEASE-RELATED"/>
    <property type="match status" value="1"/>
</dbReference>
<dbReference type="PANTHER" id="PTHR12383:SF36">
    <property type="entry name" value="MITOCHONDRIAL ATP-INDEPENDENT INNER MEMBRANE PROTEASE SUBUNIT 1B-RELATED"/>
    <property type="match status" value="1"/>
</dbReference>
<evidence type="ECO:0000313" key="11">
    <source>
        <dbReference type="Proteomes" id="UP000685013"/>
    </source>
</evidence>
<evidence type="ECO:0000256" key="8">
    <source>
        <dbReference type="ARBA" id="ARBA00064368"/>
    </source>
</evidence>
<feature type="domain" description="Peptidase S26" evidence="9">
    <location>
        <begin position="110"/>
        <end position="152"/>
    </location>
</feature>
<dbReference type="Proteomes" id="UP000685013">
    <property type="component" value="Chromosome 7"/>
</dbReference>